<comment type="caution">
    <text evidence="9">The sequence shown here is derived from an EMBL/GenBank/DDBJ whole genome shotgun (WGS) entry which is preliminary data.</text>
</comment>
<evidence type="ECO:0000313" key="10">
    <source>
        <dbReference type="Proteomes" id="UP000282515"/>
    </source>
</evidence>
<dbReference type="Proteomes" id="UP000282515">
    <property type="component" value="Unassembled WGS sequence"/>
</dbReference>
<dbReference type="PANTHER" id="PTHR33406:SF6">
    <property type="entry name" value="MEMBRANE PROTEIN YDGH-RELATED"/>
    <property type="match status" value="1"/>
</dbReference>
<evidence type="ECO:0000256" key="1">
    <source>
        <dbReference type="ARBA" id="ARBA00004651"/>
    </source>
</evidence>
<proteinExistence type="inferred from homology"/>
<evidence type="ECO:0000259" key="8">
    <source>
        <dbReference type="Pfam" id="PF03176"/>
    </source>
</evidence>
<evidence type="ECO:0000256" key="3">
    <source>
        <dbReference type="ARBA" id="ARBA00022475"/>
    </source>
</evidence>
<feature type="non-terminal residue" evidence="9">
    <location>
        <position position="97"/>
    </location>
</feature>
<dbReference type="SUPFAM" id="SSF82866">
    <property type="entry name" value="Multidrug efflux transporter AcrB transmembrane domain"/>
    <property type="match status" value="1"/>
</dbReference>
<dbReference type="InterPro" id="IPR004869">
    <property type="entry name" value="MMPL_dom"/>
</dbReference>
<reference evidence="9 10" key="1">
    <citation type="submission" date="2018-10" db="EMBL/GenBank/DDBJ databases">
        <title>Aeromicrobium sp. 9W16Y-2 whole genome shotgun sequence.</title>
        <authorList>
            <person name="Li F."/>
        </authorList>
    </citation>
    <scope>NUCLEOTIDE SEQUENCE [LARGE SCALE GENOMIC DNA]</scope>
    <source>
        <strain evidence="9 10">9W16Y-2</strain>
    </source>
</reference>
<dbReference type="Pfam" id="PF03176">
    <property type="entry name" value="MMPL"/>
    <property type="match status" value="1"/>
</dbReference>
<keyword evidence="5 7" id="KW-1133">Transmembrane helix</keyword>
<evidence type="ECO:0000313" key="9">
    <source>
        <dbReference type="EMBL" id="RLV51331.1"/>
    </source>
</evidence>
<keyword evidence="10" id="KW-1185">Reference proteome</keyword>
<dbReference type="InterPro" id="IPR050545">
    <property type="entry name" value="Mycobact_MmpL"/>
</dbReference>
<feature type="transmembrane region" description="Helical" evidence="7">
    <location>
        <begin position="44"/>
        <end position="64"/>
    </location>
</feature>
<gene>
    <name evidence="9" type="ORF">D9V41_17405</name>
</gene>
<protein>
    <recommendedName>
        <fullName evidence="8">Membrane transport protein MMPL domain-containing protein</fullName>
    </recommendedName>
</protein>
<dbReference type="RefSeq" id="WP_166376140.1">
    <property type="nucleotide sequence ID" value="NZ_RDBF01000292.1"/>
</dbReference>
<keyword evidence="3" id="KW-1003">Cell membrane</keyword>
<comment type="similarity">
    <text evidence="2">Belongs to the resistance-nodulation-cell division (RND) (TC 2.A.6) family. MmpL subfamily.</text>
</comment>
<evidence type="ECO:0000256" key="6">
    <source>
        <dbReference type="ARBA" id="ARBA00023136"/>
    </source>
</evidence>
<feature type="transmembrane region" description="Helical" evidence="7">
    <location>
        <begin position="12"/>
        <end position="37"/>
    </location>
</feature>
<evidence type="ECO:0000256" key="4">
    <source>
        <dbReference type="ARBA" id="ARBA00022692"/>
    </source>
</evidence>
<evidence type="ECO:0000256" key="5">
    <source>
        <dbReference type="ARBA" id="ARBA00022989"/>
    </source>
</evidence>
<dbReference type="GO" id="GO:0005886">
    <property type="term" value="C:plasma membrane"/>
    <property type="evidence" value="ECO:0007669"/>
    <property type="project" value="UniProtKB-SubCell"/>
</dbReference>
<keyword evidence="6 7" id="KW-0472">Membrane</keyword>
<dbReference type="AlphaFoldDB" id="A0A3L8P7X4"/>
<dbReference type="Gene3D" id="1.20.1640.10">
    <property type="entry name" value="Multidrug efflux transporter AcrB transmembrane domain"/>
    <property type="match status" value="1"/>
</dbReference>
<comment type="subcellular location">
    <subcellularLocation>
        <location evidence="1">Cell membrane</location>
        <topology evidence="1">Multi-pass membrane protein</topology>
    </subcellularLocation>
</comment>
<name>A0A3L8P7X4_9ACTN</name>
<feature type="non-terminal residue" evidence="9">
    <location>
        <position position="1"/>
    </location>
</feature>
<dbReference type="PANTHER" id="PTHR33406">
    <property type="entry name" value="MEMBRANE PROTEIN MJ1562-RELATED"/>
    <property type="match status" value="1"/>
</dbReference>
<evidence type="ECO:0000256" key="7">
    <source>
        <dbReference type="SAM" id="Phobius"/>
    </source>
</evidence>
<feature type="domain" description="Membrane transport protein MMPL" evidence="8">
    <location>
        <begin position="2"/>
        <end position="97"/>
    </location>
</feature>
<organism evidence="9 10">
    <name type="scientific">Aeromicrobium phragmitis</name>
    <dbReference type="NCBI Taxonomy" id="2478914"/>
    <lineage>
        <taxon>Bacteria</taxon>
        <taxon>Bacillati</taxon>
        <taxon>Actinomycetota</taxon>
        <taxon>Actinomycetes</taxon>
        <taxon>Propionibacteriales</taxon>
        <taxon>Nocardioidaceae</taxon>
        <taxon>Aeromicrobium</taxon>
    </lineage>
</organism>
<dbReference type="EMBL" id="RDBF01000292">
    <property type="protein sequence ID" value="RLV51331.1"/>
    <property type="molecule type" value="Genomic_DNA"/>
</dbReference>
<accession>A0A3L8P7X4</accession>
<sequence length="97" mass="10548">RDTAAHDRQLVIPIVLAIVLAMLLILLRSVVAAVLLAASTVLSYLSALGVGWLLFDHVIGWTAMDVSTPLLAFIFLVALGVDYNIFLTARAREEMRA</sequence>
<evidence type="ECO:0000256" key="2">
    <source>
        <dbReference type="ARBA" id="ARBA00010157"/>
    </source>
</evidence>
<feature type="transmembrane region" description="Helical" evidence="7">
    <location>
        <begin position="70"/>
        <end position="89"/>
    </location>
</feature>
<keyword evidence="4 7" id="KW-0812">Transmembrane</keyword>